<organism evidence="4 5">
    <name type="scientific">Nesidiocoris tenuis</name>
    <dbReference type="NCBI Taxonomy" id="355587"/>
    <lineage>
        <taxon>Eukaryota</taxon>
        <taxon>Metazoa</taxon>
        <taxon>Ecdysozoa</taxon>
        <taxon>Arthropoda</taxon>
        <taxon>Hexapoda</taxon>
        <taxon>Insecta</taxon>
        <taxon>Pterygota</taxon>
        <taxon>Neoptera</taxon>
        <taxon>Paraneoptera</taxon>
        <taxon>Hemiptera</taxon>
        <taxon>Heteroptera</taxon>
        <taxon>Panheteroptera</taxon>
        <taxon>Cimicomorpha</taxon>
        <taxon>Miridae</taxon>
        <taxon>Dicyphina</taxon>
        <taxon>Nesidiocoris</taxon>
    </lineage>
</organism>
<dbReference type="PROSITE" id="PS51257">
    <property type="entry name" value="PROKAR_LIPOPROTEIN"/>
    <property type="match status" value="1"/>
</dbReference>
<evidence type="ECO:0000256" key="2">
    <source>
        <dbReference type="SAM" id="MobiDB-lite"/>
    </source>
</evidence>
<feature type="chain" id="PRO_5045823038" evidence="3">
    <location>
        <begin position="20"/>
        <end position="143"/>
    </location>
</feature>
<name>A0ABN7AMD5_9HEMI</name>
<evidence type="ECO:0000256" key="3">
    <source>
        <dbReference type="SAM" id="SignalP"/>
    </source>
</evidence>
<dbReference type="PANTHER" id="PTHR10380:SF238">
    <property type="entry name" value="CUTICULAR PROTEIN 65EA-RELATED"/>
    <property type="match status" value="1"/>
</dbReference>
<keyword evidence="5" id="KW-1185">Reference proteome</keyword>
<sequence>MYSFKVAVFATMAVACVLAAPQFAPQPYAPQLNYNRAFVPIVSQHYDLNPDQSYSFAYRSGDGSARDEVGAPRAPGPEGPAVTVQGSFSYASPQGPISVSYIADENGYQPTGNNIHPAIIKAVAQQVAQARATPYNPNAYYGK</sequence>
<protein>
    <submittedName>
        <fullName evidence="4">Insect cuticle protein</fullName>
    </submittedName>
</protein>
<dbReference type="EMBL" id="AP028912">
    <property type="protein sequence ID" value="BES93401.1"/>
    <property type="molecule type" value="Genomic_DNA"/>
</dbReference>
<dbReference type="Pfam" id="PF00379">
    <property type="entry name" value="Chitin_bind_4"/>
    <property type="match status" value="1"/>
</dbReference>
<dbReference type="PANTHER" id="PTHR10380">
    <property type="entry name" value="CUTICLE PROTEIN"/>
    <property type="match status" value="1"/>
</dbReference>
<keyword evidence="1" id="KW-0193">Cuticle</keyword>
<dbReference type="PROSITE" id="PS51155">
    <property type="entry name" value="CHIT_BIND_RR_2"/>
    <property type="match status" value="1"/>
</dbReference>
<evidence type="ECO:0000256" key="1">
    <source>
        <dbReference type="PROSITE-ProRule" id="PRU00497"/>
    </source>
</evidence>
<dbReference type="InterPro" id="IPR000618">
    <property type="entry name" value="Insect_cuticle"/>
</dbReference>
<feature type="signal peptide" evidence="3">
    <location>
        <begin position="1"/>
        <end position="19"/>
    </location>
</feature>
<feature type="region of interest" description="Disordered" evidence="2">
    <location>
        <begin position="59"/>
        <end position="84"/>
    </location>
</feature>
<accession>A0ABN7AMD5</accession>
<dbReference type="Proteomes" id="UP001307889">
    <property type="component" value="Chromosome 4"/>
</dbReference>
<proteinExistence type="predicted"/>
<evidence type="ECO:0000313" key="5">
    <source>
        <dbReference type="Proteomes" id="UP001307889"/>
    </source>
</evidence>
<keyword evidence="3" id="KW-0732">Signal</keyword>
<reference evidence="4 5" key="1">
    <citation type="submission" date="2023-09" db="EMBL/GenBank/DDBJ databases">
        <title>Nesidiocoris tenuis whole genome shotgun sequence.</title>
        <authorList>
            <person name="Shibata T."/>
            <person name="Shimoda M."/>
            <person name="Kobayashi T."/>
            <person name="Uehara T."/>
        </authorList>
    </citation>
    <scope>NUCLEOTIDE SEQUENCE [LARGE SCALE GENOMIC DNA]</scope>
    <source>
        <strain evidence="4 5">Japan</strain>
    </source>
</reference>
<gene>
    <name evidence="4" type="ORF">NTJ_06210</name>
</gene>
<dbReference type="InterPro" id="IPR050468">
    <property type="entry name" value="Cuticle_Struct_Prot"/>
</dbReference>
<evidence type="ECO:0000313" key="4">
    <source>
        <dbReference type="EMBL" id="BES93401.1"/>
    </source>
</evidence>